<protein>
    <recommendedName>
        <fullName evidence="11">Fluoride-specific ion channel FluC</fullName>
    </recommendedName>
</protein>
<dbReference type="GO" id="GO:0005886">
    <property type="term" value="C:plasma membrane"/>
    <property type="evidence" value="ECO:0007669"/>
    <property type="project" value="UniProtKB-SubCell"/>
</dbReference>
<feature type="transmembrane region" description="Helical" evidence="11">
    <location>
        <begin position="63"/>
        <end position="83"/>
    </location>
</feature>
<keyword evidence="13" id="KW-1185">Reference proteome</keyword>
<keyword evidence="8 11" id="KW-0407">Ion channel</keyword>
<reference evidence="12 13" key="1">
    <citation type="submission" date="2016-10" db="EMBL/GenBank/DDBJ databases">
        <authorList>
            <person name="de Groot N.N."/>
        </authorList>
    </citation>
    <scope>NUCLEOTIDE SEQUENCE [LARGE SCALE GENOMIC DNA]</scope>
    <source>
        <strain evidence="12 13">DSM 18684</strain>
    </source>
</reference>
<feature type="binding site" evidence="11">
    <location>
        <position position="77"/>
    </location>
    <ligand>
        <name>Na(+)</name>
        <dbReference type="ChEBI" id="CHEBI:29101"/>
        <note>structural</note>
    </ligand>
</feature>
<keyword evidence="6 11" id="KW-0406">Ion transport</keyword>
<comment type="catalytic activity">
    <reaction evidence="10">
        <text>fluoride(in) = fluoride(out)</text>
        <dbReference type="Rhea" id="RHEA:76159"/>
        <dbReference type="ChEBI" id="CHEBI:17051"/>
    </reaction>
    <physiologicalReaction direction="left-to-right" evidence="10">
        <dbReference type="Rhea" id="RHEA:76160"/>
    </physiologicalReaction>
</comment>
<comment type="subcellular location">
    <subcellularLocation>
        <location evidence="1 11">Cell membrane</location>
        <topology evidence="1 11">Multi-pass membrane protein</topology>
    </subcellularLocation>
</comment>
<evidence type="ECO:0000256" key="6">
    <source>
        <dbReference type="ARBA" id="ARBA00023065"/>
    </source>
</evidence>
<evidence type="ECO:0000256" key="1">
    <source>
        <dbReference type="ARBA" id="ARBA00004651"/>
    </source>
</evidence>
<feature type="transmembrane region" description="Helical" evidence="11">
    <location>
        <begin position="29"/>
        <end position="56"/>
    </location>
</feature>
<evidence type="ECO:0000256" key="10">
    <source>
        <dbReference type="ARBA" id="ARBA00035585"/>
    </source>
</evidence>
<keyword evidence="7 11" id="KW-0472">Membrane</keyword>
<dbReference type="OrthoDB" id="9815830at2"/>
<keyword evidence="3" id="KW-0997">Cell inner membrane</keyword>
<dbReference type="HAMAP" id="MF_00454">
    <property type="entry name" value="FluC"/>
    <property type="match status" value="1"/>
</dbReference>
<evidence type="ECO:0000256" key="7">
    <source>
        <dbReference type="ARBA" id="ARBA00023136"/>
    </source>
</evidence>
<evidence type="ECO:0000313" key="13">
    <source>
        <dbReference type="Proteomes" id="UP000199666"/>
    </source>
</evidence>
<dbReference type="PANTHER" id="PTHR28259">
    <property type="entry name" value="FLUORIDE EXPORT PROTEIN 1-RELATED"/>
    <property type="match status" value="1"/>
</dbReference>
<evidence type="ECO:0000256" key="8">
    <source>
        <dbReference type="ARBA" id="ARBA00023303"/>
    </source>
</evidence>
<dbReference type="Pfam" id="PF02537">
    <property type="entry name" value="CRCB"/>
    <property type="match status" value="1"/>
</dbReference>
<keyword evidence="2 11" id="KW-1003">Cell membrane</keyword>
<dbReference type="GO" id="GO:0062054">
    <property type="term" value="F:fluoride channel activity"/>
    <property type="evidence" value="ECO:0007669"/>
    <property type="project" value="UniProtKB-UniRule"/>
</dbReference>
<feature type="binding site" evidence="11">
    <location>
        <position position="74"/>
    </location>
    <ligand>
        <name>Na(+)</name>
        <dbReference type="ChEBI" id="CHEBI:29101"/>
        <note>structural</note>
    </ligand>
</feature>
<feature type="transmembrane region" description="Helical" evidence="11">
    <location>
        <begin position="95"/>
        <end position="122"/>
    </location>
</feature>
<comment type="function">
    <text evidence="11">Fluoride-specific ion channel. Important for reducing fluoride concentration in the cell, thus reducing its toxicity.</text>
</comment>
<evidence type="ECO:0000256" key="11">
    <source>
        <dbReference type="HAMAP-Rule" id="MF_00454"/>
    </source>
</evidence>
<comment type="activity regulation">
    <text evidence="11">Na(+) is not transported, but it plays an essential structural role and its presence is essential for fluoride channel function.</text>
</comment>
<keyword evidence="5 11" id="KW-1133">Transmembrane helix</keyword>
<dbReference type="GO" id="GO:0140114">
    <property type="term" value="P:cellular detoxification of fluoride"/>
    <property type="evidence" value="ECO:0007669"/>
    <property type="project" value="UniProtKB-UniRule"/>
</dbReference>
<keyword evidence="11" id="KW-0915">Sodium</keyword>
<gene>
    <name evidence="11" type="primary">fluC</name>
    <name evidence="11" type="synonym">crcB</name>
    <name evidence="12" type="ORF">SAMN04489864_10873</name>
</gene>
<evidence type="ECO:0000256" key="5">
    <source>
        <dbReference type="ARBA" id="ARBA00022989"/>
    </source>
</evidence>
<dbReference type="InterPro" id="IPR003691">
    <property type="entry name" value="FluC"/>
</dbReference>
<evidence type="ECO:0000256" key="4">
    <source>
        <dbReference type="ARBA" id="ARBA00022692"/>
    </source>
</evidence>
<evidence type="ECO:0000313" key="12">
    <source>
        <dbReference type="EMBL" id="SFH28964.1"/>
    </source>
</evidence>
<evidence type="ECO:0000256" key="3">
    <source>
        <dbReference type="ARBA" id="ARBA00022519"/>
    </source>
</evidence>
<dbReference type="NCBIfam" id="TIGR00494">
    <property type="entry name" value="crcB"/>
    <property type="match status" value="1"/>
</dbReference>
<keyword evidence="4 11" id="KW-0812">Transmembrane</keyword>
<proteinExistence type="inferred from homology"/>
<dbReference type="AlphaFoldDB" id="A0A1I2YTM8"/>
<accession>A0A1I2YTM8</accession>
<dbReference type="RefSeq" id="WP_090995278.1">
    <property type="nucleotide sequence ID" value="NZ_FOPP01000008.1"/>
</dbReference>
<dbReference type="EMBL" id="FOPP01000008">
    <property type="protein sequence ID" value="SFH28964.1"/>
    <property type="molecule type" value="Genomic_DNA"/>
</dbReference>
<dbReference type="GO" id="GO:0046872">
    <property type="term" value="F:metal ion binding"/>
    <property type="evidence" value="ECO:0007669"/>
    <property type="project" value="UniProtKB-KW"/>
</dbReference>
<keyword evidence="11" id="KW-0813">Transport</keyword>
<keyword evidence="11" id="KW-0479">Metal-binding</keyword>
<evidence type="ECO:0000256" key="2">
    <source>
        <dbReference type="ARBA" id="ARBA00022475"/>
    </source>
</evidence>
<comment type="similarity">
    <text evidence="9 11">Belongs to the fluoride channel Fluc/FEX (TC 1.A.43) family.</text>
</comment>
<dbReference type="Proteomes" id="UP000199666">
    <property type="component" value="Unassembled WGS sequence"/>
</dbReference>
<evidence type="ECO:0000256" key="9">
    <source>
        <dbReference type="ARBA" id="ARBA00035120"/>
    </source>
</evidence>
<dbReference type="STRING" id="414048.SAMN04489864_10873"/>
<name>A0A1I2YTM8_9SPHI</name>
<organism evidence="12 13">
    <name type="scientific">Pedobacter insulae</name>
    <dbReference type="NCBI Taxonomy" id="414048"/>
    <lineage>
        <taxon>Bacteria</taxon>
        <taxon>Pseudomonadati</taxon>
        <taxon>Bacteroidota</taxon>
        <taxon>Sphingobacteriia</taxon>
        <taxon>Sphingobacteriales</taxon>
        <taxon>Sphingobacteriaceae</taxon>
        <taxon>Pedobacter</taxon>
    </lineage>
</organism>
<dbReference type="PANTHER" id="PTHR28259:SF1">
    <property type="entry name" value="FLUORIDE EXPORT PROTEIN 1-RELATED"/>
    <property type="match status" value="1"/>
</dbReference>
<sequence>MIKQFVLVGLGGALGSMLRYGTSLLTSRYYVNIFPLATFIINILGCFLIGILLSYFSKNNSSGLQLLLITGFCGGYTTFSTFSAENIALWQSQHYLTLIAYTLGSIILGCLAVWLGLSLFIAKQ</sequence>